<feature type="region of interest" description="Disordered" evidence="6">
    <location>
        <begin position="311"/>
        <end position="351"/>
    </location>
</feature>
<keyword evidence="1" id="KW-0479">Metal-binding</keyword>
<dbReference type="InterPro" id="IPR036598">
    <property type="entry name" value="GOLD_dom_sf"/>
</dbReference>
<dbReference type="GO" id="GO:0008270">
    <property type="term" value="F:zinc ion binding"/>
    <property type="evidence" value="ECO:0007669"/>
    <property type="project" value="UniProtKB-KW"/>
</dbReference>
<dbReference type="RefSeq" id="XP_025771693.1">
    <property type="nucleotide sequence ID" value="XM_025915908.1"/>
</dbReference>
<evidence type="ECO:0000313" key="10">
    <source>
        <dbReference type="Proteomes" id="UP000515131"/>
    </source>
</evidence>
<dbReference type="SUPFAM" id="SSF101576">
    <property type="entry name" value="Supernatant protein factor (SPF), C-terminal domain"/>
    <property type="match status" value="1"/>
</dbReference>
<feature type="compositionally biased region" description="Basic and acidic residues" evidence="6">
    <location>
        <begin position="316"/>
        <end position="325"/>
    </location>
</feature>
<dbReference type="Gene3D" id="3.30.40.10">
    <property type="entry name" value="Zinc/RING finger domain, C3HC4 (zinc finger)"/>
    <property type="match status" value="1"/>
</dbReference>
<evidence type="ECO:0000313" key="11">
    <source>
        <dbReference type="RefSeq" id="XP_025771693.1"/>
    </source>
</evidence>
<feature type="compositionally biased region" description="Basic and acidic residues" evidence="6">
    <location>
        <begin position="762"/>
        <end position="771"/>
    </location>
</feature>
<dbReference type="PROSITE" id="PS50866">
    <property type="entry name" value="GOLD"/>
    <property type="match status" value="1"/>
</dbReference>
<dbReference type="Gene3D" id="2.60.120.680">
    <property type="entry name" value="GOLD domain"/>
    <property type="match status" value="1"/>
</dbReference>
<evidence type="ECO:0000256" key="2">
    <source>
        <dbReference type="ARBA" id="ARBA00022771"/>
    </source>
</evidence>
<feature type="region of interest" description="Disordered" evidence="6">
    <location>
        <begin position="681"/>
        <end position="833"/>
    </location>
</feature>
<dbReference type="PROSITE" id="PS50826">
    <property type="entry name" value="RUN"/>
    <property type="match status" value="1"/>
</dbReference>
<evidence type="ECO:0000256" key="5">
    <source>
        <dbReference type="SAM" id="Coils"/>
    </source>
</evidence>
<keyword evidence="5" id="KW-0175">Coiled coil</keyword>
<dbReference type="Pfam" id="PF02759">
    <property type="entry name" value="RUN"/>
    <property type="match status" value="1"/>
</dbReference>
<feature type="domain" description="RUN" evidence="8">
    <location>
        <begin position="1"/>
        <end position="127"/>
    </location>
</feature>
<dbReference type="GO" id="GO:0005764">
    <property type="term" value="C:lysosome"/>
    <property type="evidence" value="ECO:0007669"/>
    <property type="project" value="TreeGrafter"/>
</dbReference>
<feature type="coiled-coil region" evidence="5">
    <location>
        <begin position="943"/>
        <end position="973"/>
    </location>
</feature>
<dbReference type="PANTHER" id="PTHR46753:SF2">
    <property type="entry name" value="FYVE AND COILED-COIL DOMAIN-CONTAINING PROTEIN 1"/>
    <property type="match status" value="1"/>
</dbReference>
<dbReference type="InterPro" id="IPR000306">
    <property type="entry name" value="Znf_FYVE"/>
</dbReference>
<reference evidence="11" key="1">
    <citation type="submission" date="2025-08" db="UniProtKB">
        <authorList>
            <consortium name="RefSeq"/>
        </authorList>
    </citation>
    <scope>IDENTIFICATION</scope>
    <source>
        <tissue evidence="11">Blood</tissue>
    </source>
</reference>
<feature type="region of interest" description="Disordered" evidence="6">
    <location>
        <begin position="1407"/>
        <end position="1426"/>
    </location>
</feature>
<dbReference type="InterPro" id="IPR017455">
    <property type="entry name" value="Znf_FYVE-rel"/>
</dbReference>
<dbReference type="InterPro" id="IPR013083">
    <property type="entry name" value="Znf_RING/FYVE/PHD"/>
</dbReference>
<evidence type="ECO:0000259" key="7">
    <source>
        <dbReference type="PROSITE" id="PS50178"/>
    </source>
</evidence>
<evidence type="ECO:0000259" key="8">
    <source>
        <dbReference type="PROSITE" id="PS50826"/>
    </source>
</evidence>
<dbReference type="InterPro" id="IPR004012">
    <property type="entry name" value="Run_dom"/>
</dbReference>
<dbReference type="GO" id="GO:0005770">
    <property type="term" value="C:late endosome"/>
    <property type="evidence" value="ECO:0007669"/>
    <property type="project" value="TreeGrafter"/>
</dbReference>
<dbReference type="CTD" id="79443"/>
<gene>
    <name evidence="11" type="primary">FYCO1</name>
</gene>
<dbReference type="SUPFAM" id="SSF140741">
    <property type="entry name" value="RUN domain-like"/>
    <property type="match status" value="1"/>
</dbReference>
<feature type="domain" description="GOLD" evidence="9">
    <location>
        <begin position="1691"/>
        <end position="1809"/>
    </location>
</feature>
<organism evidence="10 11">
    <name type="scientific">Puma concolor</name>
    <name type="common">Mountain lion</name>
    <name type="synonym">Felis concolor</name>
    <dbReference type="NCBI Taxonomy" id="9696"/>
    <lineage>
        <taxon>Eukaryota</taxon>
        <taxon>Metazoa</taxon>
        <taxon>Chordata</taxon>
        <taxon>Craniata</taxon>
        <taxon>Vertebrata</taxon>
        <taxon>Euteleostomi</taxon>
        <taxon>Mammalia</taxon>
        <taxon>Eutheria</taxon>
        <taxon>Laurasiatheria</taxon>
        <taxon>Carnivora</taxon>
        <taxon>Feliformia</taxon>
        <taxon>Felidae</taxon>
        <taxon>Felinae</taxon>
        <taxon>Puma</taxon>
    </lineage>
</organism>
<feature type="region of interest" description="Disordered" evidence="6">
    <location>
        <begin position="500"/>
        <end position="548"/>
    </location>
</feature>
<feature type="compositionally biased region" description="Low complexity" evidence="6">
    <location>
        <begin position="1146"/>
        <end position="1161"/>
    </location>
</feature>
<protein>
    <submittedName>
        <fullName evidence="11">FYVE and coiled-coil domain-containing protein 1</fullName>
    </submittedName>
</protein>
<keyword evidence="2 4" id="KW-0863">Zinc-finger</keyword>
<evidence type="ECO:0000256" key="4">
    <source>
        <dbReference type="PROSITE-ProRule" id="PRU00091"/>
    </source>
</evidence>
<sequence>MASPIAESQLQRIIRDLQDAVTELSKEFKEAGEPITDDSTSLHKFSYKLEYLLQLRTSLGRGRAFVRYSLVHQRLADTLQQCFMNTKVTSDWYYARSPFLKPKLSSDIVGQLYELTEVQFDLASRGYDLDAAWPTFARRTLAAGSSAYLWRPPSRSSSMSSLVSNYLQTQETASSFDLSSPLHNEALEGFDEMRLELDQLEVREKQLQEQVHQLDTENQELRATVSLQGEQLQTERERGRAAAEDNARLTRLVAELQKQWEVTQAAQSAVKELQECLRALERGAAEKEEDSHSALRRLESVLQPLARELEAAWGSPDRKSPRSAEQEADSVPAPVPDTPGRRKPLPGDPALETQELGEKLRALEREHAKVQELSRQQSAQLGQLAEELQLKEEARAGLEHRLEELAGKGQEATRLRRQLHEALAHLSSLEEELAEVRQEERQRRQEKELLEQEAGALARQLRVLEAQLAQLSQHVGDLEEQRQQLARDRDHLSQKVGALERLAEQPGPPGATPRQASRGPEEGQRSPQEGQTGGPETPGSGREERLEQADGELKKELQKALERNQLLEGKLQALQADYQALQQREAAIRSSLASLESEQASIRHMGDQMEASLLAVRKAKETMRAHAAEKEAALRSKEAECQQLQEAVGQCRQRAEAQERELKALESQCQRQTQLIETLRAEKGQQGLGPPEGTAPREPGAQLAPSQAEPEARQGEAGVPDLQAELQAALGDREKAQSQLSVAEAALREHRALVQQLQEQNEALKKARGREPPQGSGHEGALQEDRAEEEQSQAGHGSREAPLGQAEPREQLPGASADTAEPHGHRCTQLVEKQQAEEALARTVQELRDAREAASREREGLEHRVAGLQREKDSLQERLKVAEEAARSLPGLQAQLAQAEQRAQSLQEAAREELSALKFQLSTEIMDHQSRLKAASEDCGSLRAQLEERGRQLQAAEEAAERLKATRAELGEKLNCTGKRLAECQAALRKKDEEGAVLRESLDRTQKELEKATTKIQEYYNRLCQEVTNREKNDQKMLADLDDLNRTKQYLEERLIELLRDKDALWQKSDALEFQQKLSAEERWLGDAEASHCHDCKREFSWMVRRHHCRICGRIFCYYCCNNYVLTKHGGKKERCCRACFRKFSDGPGSPDSASSGTSQGEPSPALSPAPGRAGPQAAGGQGVDADCRPPDDAAFDIITDEELCQIQESGSSPETPTETDSLDPNMPEHREPAVPAASATQLRACTLTRHLYASEKTQVSLVALSYILFLPKTDQKRQDPEKVRAPSSRSAFSRDQVSFCARHRGGRRTEMERKLSSARRRAGPWVSRPPLCFHPGLASPSGHETNGPYGREELDLQNPTPGRSLHEVEGRLGQQERSHHQEDDLQRLVLLEASGAKQSLDYDRVADNHGDQGQEEPQCHLGGENHSGNLLVVITTDELVEIEDVAIDYLRQRKQQGGPPDEQTDGLAPGHPPRLLVVGLGGPSHRDEAVNGDAGEDEHGCVEVQGVDAQQGLAQDVAEDPLVDARVGPEGQGADEHQVSQGQVHQEHVRQALQLLVEDVDDQHQRVPRQATDEHPQVHAGQKDLAELQEAFVPPAAVAGSVEEAGVHVVVLSHGGRHFPLPCDPAEEQGQDARVTYSGVRAEAATAAPALGCQVTDLQRAGTQRLVSGDPGPYLASTSRRRFEKDRIKLPLTVEEIANFGESNRELFVRSSTYSVIPITVAEAGLTISWVFSSDPKSISFSVVFQEAEDTPLDQCKVLIPTTRCSSHKENIQGQLKVRTPGIYMLIFDNTFSRTLGQPGTILTSGEQPEPGQKKTGNFPLVLLDPFPGKTKGRGNQALAAVAWGDTALARAALCSTSEHRRTLEELPAGDYVRTTFAASP</sequence>
<dbReference type="GO" id="GO:0072383">
    <property type="term" value="P:plus-end-directed vesicle transport along microtubule"/>
    <property type="evidence" value="ECO:0007669"/>
    <property type="project" value="TreeGrafter"/>
</dbReference>
<dbReference type="GeneID" id="112852422"/>
<feature type="compositionally biased region" description="Polar residues" evidence="6">
    <location>
        <begin position="1208"/>
        <end position="1220"/>
    </location>
</feature>
<dbReference type="GO" id="GO:1901098">
    <property type="term" value="P:positive regulation of autophagosome maturation"/>
    <property type="evidence" value="ECO:0007669"/>
    <property type="project" value="TreeGrafter"/>
</dbReference>
<evidence type="ECO:0000256" key="1">
    <source>
        <dbReference type="ARBA" id="ARBA00022723"/>
    </source>
</evidence>
<evidence type="ECO:0000259" key="9">
    <source>
        <dbReference type="PROSITE" id="PS50866"/>
    </source>
</evidence>
<dbReference type="CDD" id="cd15726">
    <property type="entry name" value="FYVE_FYCO1"/>
    <property type="match status" value="1"/>
</dbReference>
<dbReference type="InterPro" id="IPR011011">
    <property type="entry name" value="Znf_FYVE_PHD"/>
</dbReference>
<dbReference type="Gene3D" id="1.20.58.900">
    <property type="match status" value="1"/>
</dbReference>
<dbReference type="SUPFAM" id="SSF57903">
    <property type="entry name" value="FYVE/PHD zinc finger"/>
    <property type="match status" value="1"/>
</dbReference>
<feature type="region of interest" description="Disordered" evidence="6">
    <location>
        <begin position="1208"/>
        <end position="1239"/>
    </location>
</feature>
<dbReference type="InterPro" id="IPR037213">
    <property type="entry name" value="Run_dom_sf"/>
</dbReference>
<feature type="coiled-coil region" evidence="5">
    <location>
        <begin position="183"/>
        <end position="224"/>
    </location>
</feature>
<dbReference type="FunFam" id="2.60.120.680:FF:000004">
    <property type="entry name" value="FYVE and coiled-coil domain containing 1"/>
    <property type="match status" value="1"/>
</dbReference>
<dbReference type="FunFam" id="3.30.40.10:FF:000341">
    <property type="entry name" value="FYVE and coiled-coil domain containing 1"/>
    <property type="match status" value="1"/>
</dbReference>
<dbReference type="InterPro" id="IPR009038">
    <property type="entry name" value="GOLD_dom"/>
</dbReference>
<evidence type="ECO:0000256" key="6">
    <source>
        <dbReference type="SAM" id="MobiDB-lite"/>
    </source>
</evidence>
<dbReference type="Pfam" id="PF01363">
    <property type="entry name" value="FYVE"/>
    <property type="match status" value="1"/>
</dbReference>
<dbReference type="SMART" id="SM00064">
    <property type="entry name" value="FYVE"/>
    <property type="match status" value="1"/>
</dbReference>
<feature type="domain" description="FYVE-type" evidence="7">
    <location>
        <begin position="1087"/>
        <end position="1145"/>
    </location>
</feature>
<dbReference type="Proteomes" id="UP000515131">
    <property type="component" value="Unplaced"/>
</dbReference>
<dbReference type="PROSITE" id="PS50178">
    <property type="entry name" value="ZF_FYVE"/>
    <property type="match status" value="1"/>
</dbReference>
<dbReference type="GO" id="GO:0005776">
    <property type="term" value="C:autophagosome"/>
    <property type="evidence" value="ECO:0007669"/>
    <property type="project" value="TreeGrafter"/>
</dbReference>
<feature type="compositionally biased region" description="Basic and acidic residues" evidence="6">
    <location>
        <begin position="1365"/>
        <end position="1383"/>
    </location>
</feature>
<keyword evidence="10" id="KW-1185">Reference proteome</keyword>
<keyword evidence="3" id="KW-0862">Zinc</keyword>
<feature type="region of interest" description="Disordered" evidence="6">
    <location>
        <begin position="1337"/>
        <end position="1383"/>
    </location>
</feature>
<feature type="region of interest" description="Disordered" evidence="6">
    <location>
        <begin position="1146"/>
        <end position="1186"/>
    </location>
</feature>
<feature type="coiled-coil region" evidence="5">
    <location>
        <begin position="1002"/>
        <end position="1061"/>
    </location>
</feature>
<accession>A0A6P6H825</accession>
<dbReference type="KEGG" id="pcoo:112852422"/>
<proteinExistence type="predicted"/>
<dbReference type="PANTHER" id="PTHR46753">
    <property type="entry name" value="FYVE AND COILED-COIL DOMAIN-CONTAINING PROTEIN 1"/>
    <property type="match status" value="1"/>
</dbReference>
<evidence type="ECO:0000256" key="3">
    <source>
        <dbReference type="ARBA" id="ARBA00022833"/>
    </source>
</evidence>
<dbReference type="InterPro" id="IPR047337">
    <property type="entry name" value="FYVE_FYCO1"/>
</dbReference>
<name>A0A6P6H825_PUMCO</name>